<name>A0A8K0P7J9_LADFU</name>
<proteinExistence type="inferred from homology"/>
<dbReference type="Gene3D" id="1.25.10.10">
    <property type="entry name" value="Leucine-rich Repeat Variant"/>
    <property type="match status" value="1"/>
</dbReference>
<dbReference type="AlphaFoldDB" id="A0A8K0P7J9"/>
<organism evidence="2 3">
    <name type="scientific">Ladona fulva</name>
    <name type="common">Scarce chaser dragonfly</name>
    <name type="synonym">Libellula fulva</name>
    <dbReference type="NCBI Taxonomy" id="123851"/>
    <lineage>
        <taxon>Eukaryota</taxon>
        <taxon>Metazoa</taxon>
        <taxon>Ecdysozoa</taxon>
        <taxon>Arthropoda</taxon>
        <taxon>Hexapoda</taxon>
        <taxon>Insecta</taxon>
        <taxon>Pterygota</taxon>
        <taxon>Palaeoptera</taxon>
        <taxon>Odonata</taxon>
        <taxon>Epiprocta</taxon>
        <taxon>Anisoptera</taxon>
        <taxon>Libelluloidea</taxon>
        <taxon>Libellulidae</taxon>
        <taxon>Ladona</taxon>
    </lineage>
</organism>
<protein>
    <recommendedName>
        <fullName evidence="4">TELO2-interacting protein 2</fullName>
    </recommendedName>
</protein>
<dbReference type="EMBL" id="KZ308741">
    <property type="protein sequence ID" value="KAG8233704.1"/>
    <property type="molecule type" value="Genomic_DNA"/>
</dbReference>
<reference evidence="2" key="1">
    <citation type="submission" date="2013-04" db="EMBL/GenBank/DDBJ databases">
        <authorList>
            <person name="Qu J."/>
            <person name="Murali S.C."/>
            <person name="Bandaranaike D."/>
            <person name="Bellair M."/>
            <person name="Blankenburg K."/>
            <person name="Chao H."/>
            <person name="Dinh H."/>
            <person name="Doddapaneni H."/>
            <person name="Downs B."/>
            <person name="Dugan-Rocha S."/>
            <person name="Elkadiri S."/>
            <person name="Gnanaolivu R.D."/>
            <person name="Hernandez B."/>
            <person name="Javaid M."/>
            <person name="Jayaseelan J.C."/>
            <person name="Lee S."/>
            <person name="Li M."/>
            <person name="Ming W."/>
            <person name="Munidasa M."/>
            <person name="Muniz J."/>
            <person name="Nguyen L."/>
            <person name="Ongeri F."/>
            <person name="Osuji N."/>
            <person name="Pu L.-L."/>
            <person name="Puazo M."/>
            <person name="Qu C."/>
            <person name="Quiroz J."/>
            <person name="Raj R."/>
            <person name="Weissenberger G."/>
            <person name="Xin Y."/>
            <person name="Zou X."/>
            <person name="Han Y."/>
            <person name="Richards S."/>
            <person name="Worley K."/>
            <person name="Muzny D."/>
            <person name="Gibbs R."/>
        </authorList>
    </citation>
    <scope>NUCLEOTIDE SEQUENCE</scope>
    <source>
        <strain evidence="2">Sampled in the wild</strain>
    </source>
</reference>
<dbReference type="Proteomes" id="UP000792457">
    <property type="component" value="Unassembled WGS sequence"/>
</dbReference>
<dbReference type="InterPro" id="IPR018870">
    <property type="entry name" value="Tti2"/>
</dbReference>
<dbReference type="InterPro" id="IPR016024">
    <property type="entry name" value="ARM-type_fold"/>
</dbReference>
<gene>
    <name evidence="2" type="ORF">J437_LFUL014308</name>
</gene>
<sequence length="458" mass="52898">MGFLLMLLLPYRNMNEDDEIMENSSYGDKNFLSPSFWCNLRKVSDISHTKKLPDSHECAPTELDFHDDIISTEKNLDHLQCRLTKLLDLNPFINASMLDSNVRSFIISLLVVCGEQSSKEVWTSEHSVKVMTDIHRMLCQIFLVDIENMFVEFESKWNFCVCKLLLSSLKIKLQSKSWKQHPAAFKCYRWILFSMKEEQMCENIEDVLPPTLVAIDDYEMNNQILGIECLSHIMTNITRTDLCSLGYDDVIFSALEHLLYTKEPELIEKLVPCLTQFLEKVEKGYTKKEDHLQCSRYDKALKIILSNMELEQYLTKRKAYIRVLPMYLDSMGLPMLRWSKQLLRIFEDYVFVDDGSGGISTKMAIEALKVFILHTWPAIPNKMDKVLELLLKILLEVTELDSSIVMSKEASEEILNLVEECLGLAIKASPLTAKELCAGMQDSFKNENFNSVVKRVLC</sequence>
<dbReference type="OrthoDB" id="6417021at2759"/>
<dbReference type="GO" id="GO:0005829">
    <property type="term" value="C:cytosol"/>
    <property type="evidence" value="ECO:0007669"/>
    <property type="project" value="TreeGrafter"/>
</dbReference>
<dbReference type="GO" id="GO:0110078">
    <property type="term" value="C:TTT Hsp90 cochaperone complex"/>
    <property type="evidence" value="ECO:0007669"/>
    <property type="project" value="InterPro"/>
</dbReference>
<accession>A0A8K0P7J9</accession>
<dbReference type="GO" id="GO:0005634">
    <property type="term" value="C:nucleus"/>
    <property type="evidence" value="ECO:0007669"/>
    <property type="project" value="TreeGrafter"/>
</dbReference>
<dbReference type="Pfam" id="PF10521">
    <property type="entry name" value="Tti2"/>
    <property type="match status" value="1"/>
</dbReference>
<comment type="caution">
    <text evidence="2">The sequence shown here is derived from an EMBL/GenBank/DDBJ whole genome shotgun (WGS) entry which is preliminary data.</text>
</comment>
<evidence type="ECO:0000313" key="3">
    <source>
        <dbReference type="Proteomes" id="UP000792457"/>
    </source>
</evidence>
<dbReference type="InterPro" id="IPR011989">
    <property type="entry name" value="ARM-like"/>
</dbReference>
<evidence type="ECO:0000313" key="2">
    <source>
        <dbReference type="EMBL" id="KAG8233704.1"/>
    </source>
</evidence>
<reference evidence="2" key="2">
    <citation type="submission" date="2017-10" db="EMBL/GenBank/DDBJ databases">
        <title>Ladona fulva Genome sequencing and assembly.</title>
        <authorList>
            <person name="Murali S."/>
            <person name="Richards S."/>
            <person name="Bandaranaike D."/>
            <person name="Bellair M."/>
            <person name="Blankenburg K."/>
            <person name="Chao H."/>
            <person name="Dinh H."/>
            <person name="Doddapaneni H."/>
            <person name="Dugan-Rocha S."/>
            <person name="Elkadiri S."/>
            <person name="Gnanaolivu R."/>
            <person name="Hernandez B."/>
            <person name="Skinner E."/>
            <person name="Javaid M."/>
            <person name="Lee S."/>
            <person name="Li M."/>
            <person name="Ming W."/>
            <person name="Munidasa M."/>
            <person name="Muniz J."/>
            <person name="Nguyen L."/>
            <person name="Hughes D."/>
            <person name="Osuji N."/>
            <person name="Pu L.-L."/>
            <person name="Puazo M."/>
            <person name="Qu C."/>
            <person name="Quiroz J."/>
            <person name="Raj R."/>
            <person name="Weissenberger G."/>
            <person name="Xin Y."/>
            <person name="Zou X."/>
            <person name="Han Y."/>
            <person name="Worley K."/>
            <person name="Muzny D."/>
            <person name="Gibbs R."/>
        </authorList>
    </citation>
    <scope>NUCLEOTIDE SEQUENCE</scope>
    <source>
        <strain evidence="2">Sampled in the wild</strain>
    </source>
</reference>
<evidence type="ECO:0000256" key="1">
    <source>
        <dbReference type="ARBA" id="ARBA00034736"/>
    </source>
</evidence>
<evidence type="ECO:0008006" key="4">
    <source>
        <dbReference type="Google" id="ProtNLM"/>
    </source>
</evidence>
<keyword evidence="3" id="KW-1185">Reference proteome</keyword>
<dbReference type="SUPFAM" id="SSF48371">
    <property type="entry name" value="ARM repeat"/>
    <property type="match status" value="1"/>
</dbReference>
<comment type="similarity">
    <text evidence="1">Belongs to the TTI2 family.</text>
</comment>
<dbReference type="PANTHER" id="PTHR32226">
    <property type="entry name" value="TELO2-INTERACTING PROTEIN 2"/>
    <property type="match status" value="1"/>
</dbReference>
<dbReference type="PANTHER" id="PTHR32226:SF2">
    <property type="entry name" value="TELO2-INTERACTING PROTEIN 2"/>
    <property type="match status" value="1"/>
</dbReference>